<dbReference type="GO" id="GO:0015935">
    <property type="term" value="C:small ribosomal subunit"/>
    <property type="evidence" value="ECO:0007669"/>
    <property type="project" value="TreeGrafter"/>
</dbReference>
<dbReference type="Proteomes" id="UP000230214">
    <property type="component" value="Unassembled WGS sequence"/>
</dbReference>
<dbReference type="InterPro" id="IPR036510">
    <property type="entry name" value="Ribosomal_bS20_sf"/>
</dbReference>
<evidence type="ECO:0000256" key="1">
    <source>
        <dbReference type="ARBA" id="ARBA00007634"/>
    </source>
</evidence>
<keyword evidence="3 7" id="KW-0694">RNA-binding</keyword>
<comment type="function">
    <text evidence="7">Binds directly to 16S ribosomal RNA.</text>
</comment>
<evidence type="ECO:0000256" key="5">
    <source>
        <dbReference type="ARBA" id="ARBA00023274"/>
    </source>
</evidence>
<keyword evidence="2 7" id="KW-0699">rRNA-binding</keyword>
<dbReference type="GO" id="GO:0003735">
    <property type="term" value="F:structural constituent of ribosome"/>
    <property type="evidence" value="ECO:0007669"/>
    <property type="project" value="InterPro"/>
</dbReference>
<gene>
    <name evidence="7 8" type="primary">rpsT</name>
    <name evidence="8" type="ORF">COV24_03990</name>
</gene>
<dbReference type="HAMAP" id="MF_00500">
    <property type="entry name" value="Ribosomal_bS20"/>
    <property type="match status" value="1"/>
</dbReference>
<evidence type="ECO:0000256" key="4">
    <source>
        <dbReference type="ARBA" id="ARBA00022980"/>
    </source>
</evidence>
<accession>A0A2H0R9M9</accession>
<comment type="similarity">
    <text evidence="1 7">Belongs to the bacterial ribosomal protein bS20 family.</text>
</comment>
<sequence length="86" mass="9951">MANTKSAKKQIRKIKSKTSVNRYWKVSIKDSVKKLNEAIEKKDKKGIMDLLGKSKSLIDKSAQRNVIHKNKARRMKSNLQQKVNKI</sequence>
<keyword evidence="5 7" id="KW-0687">Ribonucleoprotein</keyword>
<evidence type="ECO:0000256" key="3">
    <source>
        <dbReference type="ARBA" id="ARBA00022884"/>
    </source>
</evidence>
<evidence type="ECO:0000256" key="2">
    <source>
        <dbReference type="ARBA" id="ARBA00022730"/>
    </source>
</evidence>
<dbReference type="InterPro" id="IPR002583">
    <property type="entry name" value="Ribosomal_bS20"/>
</dbReference>
<organism evidence="8 9">
    <name type="scientific">candidate division WWE3 bacterium CG10_big_fil_rev_8_21_14_0_10_32_10</name>
    <dbReference type="NCBI Taxonomy" id="1975090"/>
    <lineage>
        <taxon>Bacteria</taxon>
        <taxon>Katanobacteria</taxon>
    </lineage>
</organism>
<dbReference type="GO" id="GO:0006412">
    <property type="term" value="P:translation"/>
    <property type="evidence" value="ECO:0007669"/>
    <property type="project" value="UniProtKB-UniRule"/>
</dbReference>
<evidence type="ECO:0000256" key="7">
    <source>
        <dbReference type="HAMAP-Rule" id="MF_00500"/>
    </source>
</evidence>
<comment type="caution">
    <text evidence="8">The sequence shown here is derived from an EMBL/GenBank/DDBJ whole genome shotgun (WGS) entry which is preliminary data.</text>
</comment>
<proteinExistence type="inferred from homology"/>
<dbReference type="Gene3D" id="1.20.58.110">
    <property type="entry name" value="Ribosomal protein S20"/>
    <property type="match status" value="1"/>
</dbReference>
<dbReference type="GO" id="GO:0070181">
    <property type="term" value="F:small ribosomal subunit rRNA binding"/>
    <property type="evidence" value="ECO:0007669"/>
    <property type="project" value="TreeGrafter"/>
</dbReference>
<dbReference type="EMBL" id="PCXU01000035">
    <property type="protein sequence ID" value="PIR43177.1"/>
    <property type="molecule type" value="Genomic_DNA"/>
</dbReference>
<evidence type="ECO:0000256" key="6">
    <source>
        <dbReference type="ARBA" id="ARBA00035136"/>
    </source>
</evidence>
<dbReference type="PANTHER" id="PTHR33398:SF1">
    <property type="entry name" value="SMALL RIBOSOMAL SUBUNIT PROTEIN BS20C"/>
    <property type="match status" value="1"/>
</dbReference>
<name>A0A2H0R9M9_UNCKA</name>
<dbReference type="NCBIfam" id="TIGR00029">
    <property type="entry name" value="S20"/>
    <property type="match status" value="1"/>
</dbReference>
<dbReference type="Pfam" id="PF01649">
    <property type="entry name" value="Ribosomal_S20p"/>
    <property type="match status" value="1"/>
</dbReference>
<protein>
    <recommendedName>
        <fullName evidence="6 7">Small ribosomal subunit protein bS20</fullName>
    </recommendedName>
</protein>
<dbReference type="PANTHER" id="PTHR33398">
    <property type="entry name" value="30S RIBOSOMAL PROTEIN S20"/>
    <property type="match status" value="1"/>
</dbReference>
<keyword evidence="4 7" id="KW-0689">Ribosomal protein</keyword>
<dbReference type="GO" id="GO:0005829">
    <property type="term" value="C:cytosol"/>
    <property type="evidence" value="ECO:0007669"/>
    <property type="project" value="TreeGrafter"/>
</dbReference>
<dbReference type="AlphaFoldDB" id="A0A2H0R9M9"/>
<evidence type="ECO:0000313" key="9">
    <source>
        <dbReference type="Proteomes" id="UP000230214"/>
    </source>
</evidence>
<reference evidence="8 9" key="1">
    <citation type="submission" date="2017-09" db="EMBL/GenBank/DDBJ databases">
        <title>Depth-based differentiation of microbial function through sediment-hosted aquifers and enrichment of novel symbionts in the deep terrestrial subsurface.</title>
        <authorList>
            <person name="Probst A.J."/>
            <person name="Ladd B."/>
            <person name="Jarett J.K."/>
            <person name="Geller-Mcgrath D.E."/>
            <person name="Sieber C.M."/>
            <person name="Emerson J.B."/>
            <person name="Anantharaman K."/>
            <person name="Thomas B.C."/>
            <person name="Malmstrom R."/>
            <person name="Stieglmeier M."/>
            <person name="Klingl A."/>
            <person name="Woyke T."/>
            <person name="Ryan C.M."/>
            <person name="Banfield J.F."/>
        </authorList>
    </citation>
    <scope>NUCLEOTIDE SEQUENCE [LARGE SCALE GENOMIC DNA]</scope>
    <source>
        <strain evidence="8">CG10_big_fil_rev_8_21_14_0_10_32_10</strain>
    </source>
</reference>
<evidence type="ECO:0000313" key="8">
    <source>
        <dbReference type="EMBL" id="PIR43177.1"/>
    </source>
</evidence>
<dbReference type="SUPFAM" id="SSF46992">
    <property type="entry name" value="Ribosomal protein S20"/>
    <property type="match status" value="1"/>
</dbReference>